<sequence>MRAVHRFKQAIAAGLGAGALVLGGGGAAYASAGQEIEVTLNPARTVTGPGKTVEIVAQCPREVGKPLRGIATSPAFGTVTLQPITEGQAGVRGVAKLETSLEAKTYEVKVRCESNHTGQANLEIVGPLPTKGPKAGGGGTALGAAGEDDGMSFGPLGIGALIVVAGGVGVAFARRRAANG</sequence>
<evidence type="ECO:0000256" key="2">
    <source>
        <dbReference type="SAM" id="SignalP"/>
    </source>
</evidence>
<keyword evidence="2" id="KW-0732">Signal</keyword>
<proteinExistence type="predicted"/>
<dbReference type="AlphaFoldDB" id="A0A3A4A488"/>
<feature type="signal peptide" evidence="2">
    <location>
        <begin position="1"/>
        <end position="30"/>
    </location>
</feature>
<evidence type="ECO:0000256" key="1">
    <source>
        <dbReference type="SAM" id="Phobius"/>
    </source>
</evidence>
<dbReference type="EMBL" id="QZEY01000018">
    <property type="protein sequence ID" value="RJL23566.1"/>
    <property type="molecule type" value="Genomic_DNA"/>
</dbReference>
<reference evidence="3 4" key="1">
    <citation type="submission" date="2018-09" db="EMBL/GenBank/DDBJ databases">
        <title>YIM 75507 draft genome.</title>
        <authorList>
            <person name="Tang S."/>
            <person name="Feng Y."/>
        </authorList>
    </citation>
    <scope>NUCLEOTIDE SEQUENCE [LARGE SCALE GENOMIC DNA]</scope>
    <source>
        <strain evidence="3 4">YIM 75507</strain>
    </source>
</reference>
<feature type="chain" id="PRO_5017205842" description="LPXTG cell wall anchor domain-containing protein" evidence="2">
    <location>
        <begin position="31"/>
        <end position="180"/>
    </location>
</feature>
<organism evidence="3 4">
    <name type="scientific">Bailinhaonella thermotolerans</name>
    <dbReference type="NCBI Taxonomy" id="1070861"/>
    <lineage>
        <taxon>Bacteria</taxon>
        <taxon>Bacillati</taxon>
        <taxon>Actinomycetota</taxon>
        <taxon>Actinomycetes</taxon>
        <taxon>Streptosporangiales</taxon>
        <taxon>Streptosporangiaceae</taxon>
        <taxon>Bailinhaonella</taxon>
    </lineage>
</organism>
<dbReference type="Proteomes" id="UP000265768">
    <property type="component" value="Unassembled WGS sequence"/>
</dbReference>
<evidence type="ECO:0008006" key="5">
    <source>
        <dbReference type="Google" id="ProtNLM"/>
    </source>
</evidence>
<keyword evidence="1" id="KW-1133">Transmembrane helix</keyword>
<keyword evidence="1" id="KW-0472">Membrane</keyword>
<evidence type="ECO:0000313" key="4">
    <source>
        <dbReference type="Proteomes" id="UP000265768"/>
    </source>
</evidence>
<comment type="caution">
    <text evidence="3">The sequence shown here is derived from an EMBL/GenBank/DDBJ whole genome shotgun (WGS) entry which is preliminary data.</text>
</comment>
<evidence type="ECO:0000313" key="3">
    <source>
        <dbReference type="EMBL" id="RJL23566.1"/>
    </source>
</evidence>
<gene>
    <name evidence="3" type="ORF">D5H75_32180</name>
</gene>
<accession>A0A3A4A488</accession>
<name>A0A3A4A488_9ACTN</name>
<feature type="transmembrane region" description="Helical" evidence="1">
    <location>
        <begin position="153"/>
        <end position="173"/>
    </location>
</feature>
<keyword evidence="1" id="KW-0812">Transmembrane</keyword>
<keyword evidence="4" id="KW-1185">Reference proteome</keyword>
<protein>
    <recommendedName>
        <fullName evidence="5">LPXTG cell wall anchor domain-containing protein</fullName>
    </recommendedName>
</protein>